<organism evidence="2 3">
    <name type="scientific">Cirrhinus molitorella</name>
    <name type="common">mud carp</name>
    <dbReference type="NCBI Taxonomy" id="172907"/>
    <lineage>
        <taxon>Eukaryota</taxon>
        <taxon>Metazoa</taxon>
        <taxon>Chordata</taxon>
        <taxon>Craniata</taxon>
        <taxon>Vertebrata</taxon>
        <taxon>Euteleostomi</taxon>
        <taxon>Actinopterygii</taxon>
        <taxon>Neopterygii</taxon>
        <taxon>Teleostei</taxon>
        <taxon>Ostariophysi</taxon>
        <taxon>Cypriniformes</taxon>
        <taxon>Cyprinidae</taxon>
        <taxon>Labeoninae</taxon>
        <taxon>Labeonini</taxon>
        <taxon>Cirrhinus</taxon>
    </lineage>
</organism>
<proteinExistence type="predicted"/>
<protein>
    <submittedName>
        <fullName evidence="2">Uncharacterized protein</fullName>
    </submittedName>
</protein>
<sequence length="86" mass="9515">MDRAGGGHEDRSGLPKGPESGCEREDQPCAVPLSTPLCQCALWRRCPTTPHPCTEQDKCQRYCSPAEALKSPVLFVEVTNPFMRHC</sequence>
<gene>
    <name evidence="2" type="ORF">QQF64_030291</name>
</gene>
<evidence type="ECO:0000313" key="3">
    <source>
        <dbReference type="Proteomes" id="UP001558613"/>
    </source>
</evidence>
<dbReference type="Proteomes" id="UP001558613">
    <property type="component" value="Unassembled WGS sequence"/>
</dbReference>
<keyword evidence="3" id="KW-1185">Reference proteome</keyword>
<name>A0ABR3N2W4_9TELE</name>
<feature type="region of interest" description="Disordered" evidence="1">
    <location>
        <begin position="1"/>
        <end position="26"/>
    </location>
</feature>
<feature type="compositionally biased region" description="Basic and acidic residues" evidence="1">
    <location>
        <begin position="1"/>
        <end position="13"/>
    </location>
</feature>
<comment type="caution">
    <text evidence="2">The sequence shown here is derived from an EMBL/GenBank/DDBJ whole genome shotgun (WGS) entry which is preliminary data.</text>
</comment>
<reference evidence="2 3" key="1">
    <citation type="submission" date="2023-09" db="EMBL/GenBank/DDBJ databases">
        <authorList>
            <person name="Wang M."/>
        </authorList>
    </citation>
    <scope>NUCLEOTIDE SEQUENCE [LARGE SCALE GENOMIC DNA]</scope>
    <source>
        <strain evidence="2">GT-2023</strain>
        <tissue evidence="2">Liver</tissue>
    </source>
</reference>
<evidence type="ECO:0000256" key="1">
    <source>
        <dbReference type="SAM" id="MobiDB-lite"/>
    </source>
</evidence>
<evidence type="ECO:0000313" key="2">
    <source>
        <dbReference type="EMBL" id="KAL1271275.1"/>
    </source>
</evidence>
<accession>A0ABR3N2W4</accession>
<dbReference type="EMBL" id="JAYMGO010000007">
    <property type="protein sequence ID" value="KAL1271275.1"/>
    <property type="molecule type" value="Genomic_DNA"/>
</dbReference>